<keyword evidence="1" id="KW-1133">Transmembrane helix</keyword>
<evidence type="ECO:0000256" key="1">
    <source>
        <dbReference type="SAM" id="Phobius"/>
    </source>
</evidence>
<feature type="domain" description="Protein FecR C-terminal" evidence="3">
    <location>
        <begin position="264"/>
        <end position="331"/>
    </location>
</feature>
<dbReference type="PANTHER" id="PTHR30273">
    <property type="entry name" value="PERIPLASMIC SIGNAL SENSOR AND SIGMA FACTOR ACTIVATOR FECR-RELATED"/>
    <property type="match status" value="1"/>
</dbReference>
<dbReference type="GeneID" id="69504363"/>
<sequence>MKIERIKHLITNLLTGSSSTSERAELAKWMNSEDAERNSREAWESASEDIDESLKSEIWNNIQLKIKGAVSSKPVSPKHSIKRRIYSIPGVAAAIAIIVCSTFTAYLLYNNFAEHQENMESNIYTFEVEPGQKGSMRLADGTIVHLNSASKISFSGNYNSEERMVSLNGEAYFEVAKNPDKRFVVTCNGVDIEALGTEFNVKAYPTDSLITTTLAKGKVKVYNNKESVTLLPNGVATYNLKRQTIKASVTDDISIANYWRTGQLVCNAEPLSSIAQTIERMYNVKININDAKLRNMKFTGTIQNNSLTNVLYVMSLSYPLTYTVTDSVITVSAQKNIIKKHR</sequence>
<keyword evidence="1" id="KW-0472">Membrane</keyword>
<proteinExistence type="predicted"/>
<dbReference type="AlphaFoldDB" id="A0A413VSC5"/>
<protein>
    <submittedName>
        <fullName evidence="4">DUF4974 domain-containing protein</fullName>
    </submittedName>
</protein>
<dbReference type="Proteomes" id="UP000284379">
    <property type="component" value="Unassembled WGS sequence"/>
</dbReference>
<gene>
    <name evidence="4" type="ORF">DW888_07655</name>
</gene>
<evidence type="ECO:0000259" key="2">
    <source>
        <dbReference type="Pfam" id="PF04773"/>
    </source>
</evidence>
<dbReference type="InterPro" id="IPR012373">
    <property type="entry name" value="Ferrdict_sens_TM"/>
</dbReference>
<dbReference type="InterPro" id="IPR032508">
    <property type="entry name" value="FecR_C"/>
</dbReference>
<feature type="transmembrane region" description="Helical" evidence="1">
    <location>
        <begin position="85"/>
        <end position="109"/>
    </location>
</feature>
<accession>A0A413VSC5</accession>
<organism evidence="4 5">
    <name type="scientific">Bacteroides nordii</name>
    <dbReference type="NCBI Taxonomy" id="291645"/>
    <lineage>
        <taxon>Bacteria</taxon>
        <taxon>Pseudomonadati</taxon>
        <taxon>Bacteroidota</taxon>
        <taxon>Bacteroidia</taxon>
        <taxon>Bacteroidales</taxon>
        <taxon>Bacteroidaceae</taxon>
        <taxon>Bacteroides</taxon>
    </lineage>
</organism>
<dbReference type="RefSeq" id="WP_007483144.1">
    <property type="nucleotide sequence ID" value="NZ_CABJFV010000004.1"/>
</dbReference>
<dbReference type="InterPro" id="IPR006860">
    <property type="entry name" value="FecR"/>
</dbReference>
<comment type="caution">
    <text evidence="4">The sequence shown here is derived from an EMBL/GenBank/DDBJ whole genome shotgun (WGS) entry which is preliminary data.</text>
</comment>
<dbReference type="Gene3D" id="2.60.120.1440">
    <property type="match status" value="1"/>
</dbReference>
<evidence type="ECO:0000313" key="5">
    <source>
        <dbReference type="Proteomes" id="UP000284379"/>
    </source>
</evidence>
<dbReference type="PANTHER" id="PTHR30273:SF2">
    <property type="entry name" value="PROTEIN FECR"/>
    <property type="match status" value="1"/>
</dbReference>
<reference evidence="4 5" key="1">
    <citation type="submission" date="2018-08" db="EMBL/GenBank/DDBJ databases">
        <title>A genome reference for cultivated species of the human gut microbiota.</title>
        <authorList>
            <person name="Zou Y."/>
            <person name="Xue W."/>
            <person name="Luo G."/>
        </authorList>
    </citation>
    <scope>NUCLEOTIDE SEQUENCE [LARGE SCALE GENOMIC DNA]</scope>
    <source>
        <strain evidence="4 5">AM40-30BH</strain>
    </source>
</reference>
<keyword evidence="1" id="KW-0812">Transmembrane</keyword>
<dbReference type="Gene3D" id="3.55.50.30">
    <property type="match status" value="1"/>
</dbReference>
<dbReference type="PIRSF" id="PIRSF018266">
    <property type="entry name" value="FecR"/>
    <property type="match status" value="1"/>
</dbReference>
<name>A0A413VSC5_9BACE</name>
<evidence type="ECO:0000313" key="4">
    <source>
        <dbReference type="EMBL" id="RHB36496.1"/>
    </source>
</evidence>
<feature type="domain" description="FecR protein" evidence="2">
    <location>
        <begin position="126"/>
        <end position="220"/>
    </location>
</feature>
<dbReference type="GO" id="GO:0016989">
    <property type="term" value="F:sigma factor antagonist activity"/>
    <property type="evidence" value="ECO:0007669"/>
    <property type="project" value="TreeGrafter"/>
</dbReference>
<dbReference type="EMBL" id="QSGO01000004">
    <property type="protein sequence ID" value="RHB36496.1"/>
    <property type="molecule type" value="Genomic_DNA"/>
</dbReference>
<dbReference type="Pfam" id="PF04773">
    <property type="entry name" value="FecR"/>
    <property type="match status" value="1"/>
</dbReference>
<evidence type="ECO:0000259" key="3">
    <source>
        <dbReference type="Pfam" id="PF16344"/>
    </source>
</evidence>
<dbReference type="Pfam" id="PF16344">
    <property type="entry name" value="FecR_C"/>
    <property type="match status" value="1"/>
</dbReference>